<comment type="caution">
    <text evidence="2">The sequence shown here is derived from an EMBL/GenBank/DDBJ whole genome shotgun (WGS) entry which is preliminary data.</text>
</comment>
<evidence type="ECO:0000313" key="3">
    <source>
        <dbReference type="Proteomes" id="UP000625711"/>
    </source>
</evidence>
<gene>
    <name evidence="2" type="ORF">GWI33_005491</name>
</gene>
<feature type="compositionally biased region" description="Basic residues" evidence="1">
    <location>
        <begin position="72"/>
        <end position="81"/>
    </location>
</feature>
<dbReference type="Proteomes" id="UP000625711">
    <property type="component" value="Unassembled WGS sequence"/>
</dbReference>
<proteinExistence type="predicted"/>
<name>A0A834ILL5_RHYFE</name>
<feature type="compositionally biased region" description="Basic and acidic residues" evidence="1">
    <location>
        <begin position="9"/>
        <end position="23"/>
    </location>
</feature>
<feature type="region of interest" description="Disordered" evidence="1">
    <location>
        <begin position="54"/>
        <end position="90"/>
    </location>
</feature>
<feature type="region of interest" description="Disordered" evidence="1">
    <location>
        <begin position="1"/>
        <end position="34"/>
    </location>
</feature>
<organism evidence="2 3">
    <name type="scientific">Rhynchophorus ferrugineus</name>
    <name type="common">Red palm weevil</name>
    <name type="synonym">Curculio ferrugineus</name>
    <dbReference type="NCBI Taxonomy" id="354439"/>
    <lineage>
        <taxon>Eukaryota</taxon>
        <taxon>Metazoa</taxon>
        <taxon>Ecdysozoa</taxon>
        <taxon>Arthropoda</taxon>
        <taxon>Hexapoda</taxon>
        <taxon>Insecta</taxon>
        <taxon>Pterygota</taxon>
        <taxon>Neoptera</taxon>
        <taxon>Endopterygota</taxon>
        <taxon>Coleoptera</taxon>
        <taxon>Polyphaga</taxon>
        <taxon>Cucujiformia</taxon>
        <taxon>Curculionidae</taxon>
        <taxon>Dryophthorinae</taxon>
        <taxon>Rhynchophorus</taxon>
    </lineage>
</organism>
<keyword evidence="3" id="KW-1185">Reference proteome</keyword>
<evidence type="ECO:0000256" key="1">
    <source>
        <dbReference type="SAM" id="MobiDB-lite"/>
    </source>
</evidence>
<dbReference type="AlphaFoldDB" id="A0A834ILL5"/>
<accession>A0A834ILL5</accession>
<dbReference type="EMBL" id="JAACXV010000273">
    <property type="protein sequence ID" value="KAF7280833.1"/>
    <property type="molecule type" value="Genomic_DNA"/>
</dbReference>
<sequence length="119" mass="12830">MDTTTTRSPTRDHLHSHEGYFQDHDDDSFAPGDGVAGTLRSSTFATNWPGARFTNSPCEFVGPRGGTSPTPPRRRTAHPARCRAPGTRTRQRAPLAAVNANALTLMGLNFAVGQRLEGV</sequence>
<protein>
    <submittedName>
        <fullName evidence="2">Uncharacterized protein</fullName>
    </submittedName>
</protein>
<evidence type="ECO:0000313" key="2">
    <source>
        <dbReference type="EMBL" id="KAF7280833.1"/>
    </source>
</evidence>
<reference evidence="2" key="1">
    <citation type="submission" date="2020-08" db="EMBL/GenBank/DDBJ databases">
        <title>Genome sequencing and assembly of the red palm weevil Rhynchophorus ferrugineus.</title>
        <authorList>
            <person name="Dias G.B."/>
            <person name="Bergman C.M."/>
            <person name="Manee M."/>
        </authorList>
    </citation>
    <scope>NUCLEOTIDE SEQUENCE</scope>
    <source>
        <strain evidence="2">AA-2017</strain>
        <tissue evidence="2">Whole larva</tissue>
    </source>
</reference>